<name>A0A6N2MSA3_SALVM</name>
<proteinExistence type="predicted"/>
<dbReference type="EMBL" id="CAADRP010001941">
    <property type="protein sequence ID" value="VFU57294.1"/>
    <property type="molecule type" value="Genomic_DNA"/>
</dbReference>
<protein>
    <submittedName>
        <fullName evidence="1">Uncharacterized protein</fullName>
    </submittedName>
</protein>
<accession>A0A6N2MSA3</accession>
<dbReference type="AlphaFoldDB" id="A0A6N2MSA3"/>
<evidence type="ECO:0000313" key="1">
    <source>
        <dbReference type="EMBL" id="VFU57294.1"/>
    </source>
</evidence>
<reference evidence="1" key="1">
    <citation type="submission" date="2019-03" db="EMBL/GenBank/DDBJ databases">
        <authorList>
            <person name="Mank J."/>
            <person name="Almeida P."/>
        </authorList>
    </citation>
    <scope>NUCLEOTIDE SEQUENCE</scope>
    <source>
        <strain evidence="1">78183</strain>
    </source>
</reference>
<organism evidence="1">
    <name type="scientific">Salix viminalis</name>
    <name type="common">Common osier</name>
    <name type="synonym">Basket willow</name>
    <dbReference type="NCBI Taxonomy" id="40686"/>
    <lineage>
        <taxon>Eukaryota</taxon>
        <taxon>Viridiplantae</taxon>
        <taxon>Streptophyta</taxon>
        <taxon>Embryophyta</taxon>
        <taxon>Tracheophyta</taxon>
        <taxon>Spermatophyta</taxon>
        <taxon>Magnoliopsida</taxon>
        <taxon>eudicotyledons</taxon>
        <taxon>Gunneridae</taxon>
        <taxon>Pentapetalae</taxon>
        <taxon>rosids</taxon>
        <taxon>fabids</taxon>
        <taxon>Malpighiales</taxon>
        <taxon>Salicaceae</taxon>
        <taxon>Saliceae</taxon>
        <taxon>Salix</taxon>
    </lineage>
</organism>
<sequence>MEETMPSRAANLCQYRYKQTPPLSLIFKSPELDLNSGDEKKNNGGRVLGRGMNDTIPSGLLIIAEQTRRLTHHRSYYLFDT</sequence>
<gene>
    <name evidence="1" type="ORF">SVIM_LOCUS414021</name>
</gene>